<dbReference type="GO" id="GO:0008725">
    <property type="term" value="F:DNA-3-methyladenine glycosylase activity"/>
    <property type="evidence" value="ECO:0007669"/>
    <property type="project" value="TreeGrafter"/>
</dbReference>
<accession>A0A368BTT1</accession>
<dbReference type="InterPro" id="IPR003265">
    <property type="entry name" value="HhH-GPD_domain"/>
</dbReference>
<dbReference type="PANTHER" id="PTHR43003">
    <property type="entry name" value="DNA-3-METHYLADENINE GLYCOSYLASE"/>
    <property type="match status" value="1"/>
</dbReference>
<dbReference type="GO" id="GO:0006285">
    <property type="term" value="P:base-excision repair, AP site formation"/>
    <property type="evidence" value="ECO:0007669"/>
    <property type="project" value="TreeGrafter"/>
</dbReference>
<evidence type="ECO:0000259" key="5">
    <source>
        <dbReference type="SMART" id="SM00478"/>
    </source>
</evidence>
<dbReference type="PANTHER" id="PTHR43003:SF5">
    <property type="entry name" value="DNA-3-METHYLADENINE GLYCOSYLASE"/>
    <property type="match status" value="1"/>
</dbReference>
<comment type="catalytic activity">
    <reaction evidence="1">
        <text>Hydrolysis of alkylated DNA, releasing 3-methyladenine, 3-methylguanine, 7-methylguanine and 7-methyladenine.</text>
        <dbReference type="EC" id="3.2.2.21"/>
    </reaction>
</comment>
<dbReference type="Pfam" id="PF00730">
    <property type="entry name" value="HhH-GPD"/>
    <property type="match status" value="1"/>
</dbReference>
<dbReference type="SMART" id="SM00478">
    <property type="entry name" value="ENDO3c"/>
    <property type="match status" value="1"/>
</dbReference>
<reference evidence="6 7" key="1">
    <citation type="journal article" date="2018" name="Microbiome">
        <title>Fine metagenomic profile of the Mediterranean stratified and mixed water columns revealed by assembly and recruitment.</title>
        <authorList>
            <person name="Haro-Moreno J.M."/>
            <person name="Lopez-Perez M."/>
            <person name="De La Torre J.R."/>
            <person name="Picazo A."/>
            <person name="Camacho A."/>
            <person name="Rodriguez-Valera F."/>
        </authorList>
    </citation>
    <scope>NUCLEOTIDE SEQUENCE [LARGE SCALE GENOMIC DNA]</scope>
    <source>
        <strain evidence="6">MED-G82</strain>
    </source>
</reference>
<dbReference type="GO" id="GO:0032131">
    <property type="term" value="F:alkylated DNA binding"/>
    <property type="evidence" value="ECO:0007669"/>
    <property type="project" value="TreeGrafter"/>
</dbReference>
<proteinExistence type="predicted"/>
<dbReference type="InterPro" id="IPR011257">
    <property type="entry name" value="DNA_glycosylase"/>
</dbReference>
<evidence type="ECO:0000313" key="7">
    <source>
        <dbReference type="Proteomes" id="UP000253307"/>
    </source>
</evidence>
<keyword evidence="4" id="KW-0234">DNA repair</keyword>
<evidence type="ECO:0000313" key="6">
    <source>
        <dbReference type="EMBL" id="RCL40126.1"/>
    </source>
</evidence>
<dbReference type="Gene3D" id="1.10.1670.40">
    <property type="match status" value="1"/>
</dbReference>
<dbReference type="SUPFAM" id="SSF48150">
    <property type="entry name" value="DNA-glycosylase"/>
    <property type="match status" value="1"/>
</dbReference>
<evidence type="ECO:0000256" key="1">
    <source>
        <dbReference type="ARBA" id="ARBA00000086"/>
    </source>
</evidence>
<dbReference type="GO" id="GO:0032993">
    <property type="term" value="C:protein-DNA complex"/>
    <property type="evidence" value="ECO:0007669"/>
    <property type="project" value="TreeGrafter"/>
</dbReference>
<feature type="domain" description="HhH-GPD" evidence="5">
    <location>
        <begin position="58"/>
        <end position="199"/>
    </location>
</feature>
<evidence type="ECO:0000256" key="2">
    <source>
        <dbReference type="ARBA" id="ARBA00012000"/>
    </source>
</evidence>
<evidence type="ECO:0000256" key="4">
    <source>
        <dbReference type="ARBA" id="ARBA00023204"/>
    </source>
</evidence>
<dbReference type="GO" id="GO:0043916">
    <property type="term" value="F:DNA-7-methylguanine glycosylase activity"/>
    <property type="evidence" value="ECO:0007669"/>
    <property type="project" value="TreeGrafter"/>
</dbReference>
<dbReference type="EMBL" id="QOPE01000030">
    <property type="protein sequence ID" value="RCL40126.1"/>
    <property type="molecule type" value="Genomic_DNA"/>
</dbReference>
<sequence length="201" mass="23158">MKSTKSLKMEYKKIHLDLLKISKKNNHSSFLNFLKSSPPKQLKVFNGELSVYLSKAIVGQQLSTKAAKTIWERAEKFIINHPLQNRNLENDLRESGLSQKKCEYVKNILISNTLQKKKNYYKTIGVEAFTNLLISYKGIGPWTVDMAKMFFLGDENILPKGDLGIKRACNNFFPNQALESIEKIYKPFNSYLSLNLWDSLD</sequence>
<evidence type="ECO:0000256" key="3">
    <source>
        <dbReference type="ARBA" id="ARBA00022763"/>
    </source>
</evidence>
<keyword evidence="3" id="KW-0227">DNA damage</keyword>
<dbReference type="Gene3D" id="1.10.340.30">
    <property type="entry name" value="Hypothetical protein, domain 2"/>
    <property type="match status" value="1"/>
</dbReference>
<organism evidence="6 7">
    <name type="scientific">SAR86 cluster bacterium</name>
    <dbReference type="NCBI Taxonomy" id="2030880"/>
    <lineage>
        <taxon>Bacteria</taxon>
        <taxon>Pseudomonadati</taxon>
        <taxon>Pseudomonadota</taxon>
        <taxon>Gammaproteobacteria</taxon>
        <taxon>SAR86 cluster</taxon>
    </lineage>
</organism>
<dbReference type="AlphaFoldDB" id="A0A368BTT1"/>
<dbReference type="GO" id="GO:0006307">
    <property type="term" value="P:DNA alkylation repair"/>
    <property type="evidence" value="ECO:0007669"/>
    <property type="project" value="TreeGrafter"/>
</dbReference>
<name>A0A368BTT1_9GAMM</name>
<gene>
    <name evidence="6" type="ORF">DBW96_03775</name>
</gene>
<protein>
    <recommendedName>
        <fullName evidence="2">DNA-3-methyladenine glycosylase II</fullName>
        <ecNumber evidence="2">3.2.2.21</ecNumber>
    </recommendedName>
</protein>
<dbReference type="InterPro" id="IPR051912">
    <property type="entry name" value="Alkylbase_DNA_Glycosylase/TA"/>
</dbReference>
<dbReference type="EC" id="3.2.2.21" evidence="2"/>
<comment type="caution">
    <text evidence="6">The sequence shown here is derived from an EMBL/GenBank/DDBJ whole genome shotgun (WGS) entry which is preliminary data.</text>
</comment>
<dbReference type="Proteomes" id="UP000253307">
    <property type="component" value="Unassembled WGS sequence"/>
</dbReference>